<protein>
    <submittedName>
        <fullName evidence="1">Uncharacterized protein</fullName>
    </submittedName>
</protein>
<gene>
    <name evidence="1" type="ORF">LOY88_001776</name>
</gene>
<reference evidence="1" key="1">
    <citation type="journal article" date="2022" name="bioRxiv">
        <title>Population genetic analysis of Ophidiomyces ophidiicola, the causative agent of snake fungal disease, indicates recent introductions to the USA.</title>
        <authorList>
            <person name="Ladner J.T."/>
            <person name="Palmer J.M."/>
            <person name="Ettinger C.L."/>
            <person name="Stajich J.E."/>
            <person name="Farrell T.M."/>
            <person name="Glorioso B.M."/>
            <person name="Lawson B."/>
            <person name="Price S.J."/>
            <person name="Stengle A.G."/>
            <person name="Grear D.A."/>
            <person name="Lorch J.M."/>
        </authorList>
    </citation>
    <scope>NUCLEOTIDE SEQUENCE</scope>
    <source>
        <strain evidence="1">NWHC 24266-5</strain>
    </source>
</reference>
<accession>A0ACB8V196</accession>
<proteinExistence type="predicted"/>
<dbReference type="EMBL" id="JALBCA010000019">
    <property type="protein sequence ID" value="KAI2390176.1"/>
    <property type="molecule type" value="Genomic_DNA"/>
</dbReference>
<name>A0ACB8V196_9EURO</name>
<evidence type="ECO:0000313" key="1">
    <source>
        <dbReference type="EMBL" id="KAI2390176.1"/>
    </source>
</evidence>
<comment type="caution">
    <text evidence="1">The sequence shown here is derived from an EMBL/GenBank/DDBJ whole genome shotgun (WGS) entry which is preliminary data.</text>
</comment>
<organism evidence="1">
    <name type="scientific">Ophidiomyces ophidiicola</name>
    <dbReference type="NCBI Taxonomy" id="1387563"/>
    <lineage>
        <taxon>Eukaryota</taxon>
        <taxon>Fungi</taxon>
        <taxon>Dikarya</taxon>
        <taxon>Ascomycota</taxon>
        <taxon>Pezizomycotina</taxon>
        <taxon>Eurotiomycetes</taxon>
        <taxon>Eurotiomycetidae</taxon>
        <taxon>Onygenales</taxon>
        <taxon>Onygenaceae</taxon>
        <taxon>Ophidiomyces</taxon>
    </lineage>
</organism>
<sequence length="149" mass="16675">MVQVLCHVLKVRNHLRYQVAFLTSELREIFANAPIMELGTTATKRKRQPIEGDCPICFSELTSDTSAIVWCEASCGNNVHKTCFEKWASNNRGKTLCCIFCRSPWKTSTSELTSIVRNASVGEEGYLNVGEAMGLSHQRGRLRSLYSAL</sequence>